<dbReference type="SUPFAM" id="SSF101936">
    <property type="entry name" value="DNA-binding pseudobarrel domain"/>
    <property type="match status" value="1"/>
</dbReference>
<evidence type="ECO:0000256" key="3">
    <source>
        <dbReference type="ARBA" id="ARBA00023125"/>
    </source>
</evidence>
<keyword evidence="7" id="KW-1185">Reference proteome</keyword>
<keyword evidence="4" id="KW-0804">Transcription</keyword>
<dbReference type="GO" id="GO:0005634">
    <property type="term" value="C:nucleus"/>
    <property type="evidence" value="ECO:0007669"/>
    <property type="project" value="UniProtKB-SubCell"/>
</dbReference>
<dbReference type="Proteomes" id="UP001187192">
    <property type="component" value="Unassembled WGS sequence"/>
</dbReference>
<comment type="subcellular location">
    <subcellularLocation>
        <location evidence="1">Nucleus</location>
    </subcellularLocation>
</comment>
<evidence type="ECO:0000313" key="7">
    <source>
        <dbReference type="Proteomes" id="UP001187192"/>
    </source>
</evidence>
<dbReference type="AlphaFoldDB" id="A0AA87Z4L1"/>
<keyword evidence="2" id="KW-0805">Transcription regulation</keyword>
<reference evidence="6" key="1">
    <citation type="submission" date="2023-07" db="EMBL/GenBank/DDBJ databases">
        <title>draft genome sequence of fig (Ficus carica).</title>
        <authorList>
            <person name="Takahashi T."/>
            <person name="Nishimura K."/>
        </authorList>
    </citation>
    <scope>NUCLEOTIDE SEQUENCE</scope>
</reference>
<comment type="caution">
    <text evidence="6">The sequence shown here is derived from an EMBL/GenBank/DDBJ whole genome shotgun (WGS) entry which is preliminary data.</text>
</comment>
<dbReference type="InterPro" id="IPR015300">
    <property type="entry name" value="DNA-bd_pseudobarrel_sf"/>
</dbReference>
<dbReference type="GO" id="GO:0003677">
    <property type="term" value="F:DNA binding"/>
    <property type="evidence" value="ECO:0007669"/>
    <property type="project" value="UniProtKB-KW"/>
</dbReference>
<dbReference type="CDD" id="cd10017">
    <property type="entry name" value="B3_DNA"/>
    <property type="match status" value="1"/>
</dbReference>
<evidence type="ECO:0000256" key="5">
    <source>
        <dbReference type="ARBA" id="ARBA00023242"/>
    </source>
</evidence>
<evidence type="ECO:0000313" key="6">
    <source>
        <dbReference type="EMBL" id="GMN28667.1"/>
    </source>
</evidence>
<dbReference type="Gene3D" id="2.40.330.10">
    <property type="entry name" value="DNA-binding pseudobarrel domain"/>
    <property type="match status" value="1"/>
</dbReference>
<evidence type="ECO:0008006" key="8">
    <source>
        <dbReference type="Google" id="ProtNLM"/>
    </source>
</evidence>
<proteinExistence type="predicted"/>
<keyword evidence="5" id="KW-0539">Nucleus</keyword>
<protein>
    <recommendedName>
        <fullName evidence="8">TF-B3 domain-containing protein</fullName>
    </recommendedName>
</protein>
<sequence>MAQANVGVYEKVLSATDIAQKMSVPIHWVEGERRLLPTPIPGVPVVLPVRDQKGNDTTLRLARSQREPYFMSKEWRALVDAYDLKKGDRVYFWWEGNFLRVKVRTSPYKIMLFGVCIGVRING</sequence>
<name>A0AA87Z4L1_FICCA</name>
<gene>
    <name evidence="6" type="ORF">TIFTF001_051679</name>
</gene>
<keyword evidence="3" id="KW-0238">DNA-binding</keyword>
<evidence type="ECO:0000256" key="4">
    <source>
        <dbReference type="ARBA" id="ARBA00023163"/>
    </source>
</evidence>
<evidence type="ECO:0000256" key="1">
    <source>
        <dbReference type="ARBA" id="ARBA00004123"/>
    </source>
</evidence>
<dbReference type="InterPro" id="IPR003340">
    <property type="entry name" value="B3_DNA-bd"/>
</dbReference>
<evidence type="ECO:0000256" key="2">
    <source>
        <dbReference type="ARBA" id="ARBA00023015"/>
    </source>
</evidence>
<organism evidence="6 7">
    <name type="scientific">Ficus carica</name>
    <name type="common">Common fig</name>
    <dbReference type="NCBI Taxonomy" id="3494"/>
    <lineage>
        <taxon>Eukaryota</taxon>
        <taxon>Viridiplantae</taxon>
        <taxon>Streptophyta</taxon>
        <taxon>Embryophyta</taxon>
        <taxon>Tracheophyta</taxon>
        <taxon>Spermatophyta</taxon>
        <taxon>Magnoliopsida</taxon>
        <taxon>eudicotyledons</taxon>
        <taxon>Gunneridae</taxon>
        <taxon>Pentapetalae</taxon>
        <taxon>rosids</taxon>
        <taxon>fabids</taxon>
        <taxon>Rosales</taxon>
        <taxon>Moraceae</taxon>
        <taxon>Ficeae</taxon>
        <taxon>Ficus</taxon>
    </lineage>
</organism>
<accession>A0AA87Z4L1</accession>
<dbReference type="EMBL" id="BTGU01009823">
    <property type="protein sequence ID" value="GMN28667.1"/>
    <property type="molecule type" value="Genomic_DNA"/>
</dbReference>